<protein>
    <submittedName>
        <fullName evidence="1">Uncharacterized protein</fullName>
    </submittedName>
</protein>
<organism evidence="1 2">
    <name type="scientific">Stylosanthes scabra</name>
    <dbReference type="NCBI Taxonomy" id="79078"/>
    <lineage>
        <taxon>Eukaryota</taxon>
        <taxon>Viridiplantae</taxon>
        <taxon>Streptophyta</taxon>
        <taxon>Embryophyta</taxon>
        <taxon>Tracheophyta</taxon>
        <taxon>Spermatophyta</taxon>
        <taxon>Magnoliopsida</taxon>
        <taxon>eudicotyledons</taxon>
        <taxon>Gunneridae</taxon>
        <taxon>Pentapetalae</taxon>
        <taxon>rosids</taxon>
        <taxon>fabids</taxon>
        <taxon>Fabales</taxon>
        <taxon>Fabaceae</taxon>
        <taxon>Papilionoideae</taxon>
        <taxon>50 kb inversion clade</taxon>
        <taxon>dalbergioids sensu lato</taxon>
        <taxon>Dalbergieae</taxon>
        <taxon>Pterocarpus clade</taxon>
        <taxon>Stylosanthes</taxon>
    </lineage>
</organism>
<evidence type="ECO:0000313" key="2">
    <source>
        <dbReference type="Proteomes" id="UP001341840"/>
    </source>
</evidence>
<keyword evidence="2" id="KW-1185">Reference proteome</keyword>
<comment type="caution">
    <text evidence="1">The sequence shown here is derived from an EMBL/GenBank/DDBJ whole genome shotgun (WGS) entry which is preliminary data.</text>
</comment>
<accession>A0ABU6W2P3</accession>
<gene>
    <name evidence="1" type="ORF">PIB30_002449</name>
</gene>
<dbReference type="EMBL" id="JASCZI010181247">
    <property type="protein sequence ID" value="MED6179624.1"/>
    <property type="molecule type" value="Genomic_DNA"/>
</dbReference>
<evidence type="ECO:0000313" key="1">
    <source>
        <dbReference type="EMBL" id="MED6179624.1"/>
    </source>
</evidence>
<reference evidence="1 2" key="1">
    <citation type="journal article" date="2023" name="Plants (Basel)">
        <title>Bridging the Gap: Combining Genomics and Transcriptomics Approaches to Understand Stylosanthes scabra, an Orphan Legume from the Brazilian Caatinga.</title>
        <authorList>
            <person name="Ferreira-Neto J.R.C."/>
            <person name="da Silva M.D."/>
            <person name="Binneck E."/>
            <person name="de Melo N.F."/>
            <person name="da Silva R.H."/>
            <person name="de Melo A.L.T.M."/>
            <person name="Pandolfi V."/>
            <person name="Bustamante F.O."/>
            <person name="Brasileiro-Vidal A.C."/>
            <person name="Benko-Iseppon A.M."/>
        </authorList>
    </citation>
    <scope>NUCLEOTIDE SEQUENCE [LARGE SCALE GENOMIC DNA]</scope>
    <source>
        <tissue evidence="1">Leaves</tissue>
    </source>
</reference>
<proteinExistence type="predicted"/>
<dbReference type="Proteomes" id="UP001341840">
    <property type="component" value="Unassembled WGS sequence"/>
</dbReference>
<name>A0ABU6W2P3_9FABA</name>
<sequence>MGSQSPGLRGGGDVSLYARPRGLHRLTGAGATLSLLGRRRVTTLLGASSASGASPRPSSTSIVLGHAPNLLSRSLGRRILSHHIVQPLPVPRGGPHPNNHSPPRSSVIRHIRHGRSLCMWSQLSRCGLDRDLVSCQMMVRPSRDKVPPSGEDLPLKEVCRGAGISRPCNVKQLRKPRCPQTIN</sequence>